<dbReference type="PANTHER" id="PTHR18968">
    <property type="entry name" value="THIAMINE PYROPHOSPHATE ENZYMES"/>
    <property type="match status" value="1"/>
</dbReference>
<evidence type="ECO:0000256" key="2">
    <source>
        <dbReference type="ARBA" id="ARBA00023052"/>
    </source>
</evidence>
<evidence type="ECO:0000256" key="1">
    <source>
        <dbReference type="ARBA" id="ARBA00007812"/>
    </source>
</evidence>
<dbReference type="SUPFAM" id="SSF52467">
    <property type="entry name" value="DHS-like NAD/FAD-binding domain"/>
    <property type="match status" value="1"/>
</dbReference>
<comment type="similarity">
    <text evidence="1">Belongs to the TPP enzyme family.</text>
</comment>
<dbReference type="GO" id="GO:0003984">
    <property type="term" value="F:acetolactate synthase activity"/>
    <property type="evidence" value="ECO:0007669"/>
    <property type="project" value="TreeGrafter"/>
</dbReference>
<dbReference type="InterPro" id="IPR011766">
    <property type="entry name" value="TPP_enzyme_TPP-bd"/>
</dbReference>
<dbReference type="InterPro" id="IPR029035">
    <property type="entry name" value="DHS-like_NAD/FAD-binding_dom"/>
</dbReference>
<keyword evidence="6" id="KW-1185">Reference proteome</keyword>
<name>A0A6A2Z1E2_HIBSY</name>
<dbReference type="Pfam" id="PF00205">
    <property type="entry name" value="TPP_enzyme_M"/>
    <property type="match status" value="1"/>
</dbReference>
<dbReference type="AlphaFoldDB" id="A0A6A2Z1E2"/>
<evidence type="ECO:0000313" key="5">
    <source>
        <dbReference type="EMBL" id="KAE8685596.1"/>
    </source>
</evidence>
<keyword evidence="2" id="KW-0786">Thiamine pyrophosphate</keyword>
<protein>
    <submittedName>
        <fullName evidence="5">Acetolactate synthase 1</fullName>
    </submittedName>
</protein>
<dbReference type="InterPro" id="IPR012000">
    <property type="entry name" value="Thiamin_PyroP_enz_cen_dom"/>
</dbReference>
<organism evidence="5 6">
    <name type="scientific">Hibiscus syriacus</name>
    <name type="common">Rose of Sharon</name>
    <dbReference type="NCBI Taxonomy" id="106335"/>
    <lineage>
        <taxon>Eukaryota</taxon>
        <taxon>Viridiplantae</taxon>
        <taxon>Streptophyta</taxon>
        <taxon>Embryophyta</taxon>
        <taxon>Tracheophyta</taxon>
        <taxon>Spermatophyta</taxon>
        <taxon>Magnoliopsida</taxon>
        <taxon>eudicotyledons</taxon>
        <taxon>Gunneridae</taxon>
        <taxon>Pentapetalae</taxon>
        <taxon>rosids</taxon>
        <taxon>malvids</taxon>
        <taxon>Malvales</taxon>
        <taxon>Malvaceae</taxon>
        <taxon>Malvoideae</taxon>
        <taxon>Hibiscus</taxon>
    </lineage>
</organism>
<dbReference type="GO" id="GO:0000287">
    <property type="term" value="F:magnesium ion binding"/>
    <property type="evidence" value="ECO:0007669"/>
    <property type="project" value="InterPro"/>
</dbReference>
<dbReference type="InterPro" id="IPR045229">
    <property type="entry name" value="TPP_enz"/>
</dbReference>
<dbReference type="Proteomes" id="UP000436088">
    <property type="component" value="Unassembled WGS sequence"/>
</dbReference>
<evidence type="ECO:0000259" key="3">
    <source>
        <dbReference type="Pfam" id="PF00205"/>
    </source>
</evidence>
<dbReference type="GO" id="GO:0005948">
    <property type="term" value="C:acetolactate synthase complex"/>
    <property type="evidence" value="ECO:0007669"/>
    <property type="project" value="TreeGrafter"/>
</dbReference>
<dbReference type="GO" id="GO:0030976">
    <property type="term" value="F:thiamine pyrophosphate binding"/>
    <property type="evidence" value="ECO:0007669"/>
    <property type="project" value="InterPro"/>
</dbReference>
<dbReference type="GO" id="GO:0009099">
    <property type="term" value="P:L-valine biosynthetic process"/>
    <property type="evidence" value="ECO:0007669"/>
    <property type="project" value="TreeGrafter"/>
</dbReference>
<accession>A0A6A2Z1E2</accession>
<dbReference type="PANTHER" id="PTHR18968:SF13">
    <property type="entry name" value="ACETOLACTATE SYNTHASE CATALYTIC SUBUNIT, MITOCHONDRIAL"/>
    <property type="match status" value="1"/>
</dbReference>
<feature type="domain" description="Thiamine pyrophosphate enzyme TPP-binding" evidence="4">
    <location>
        <begin position="146"/>
        <end position="205"/>
    </location>
</feature>
<comment type="caution">
    <text evidence="5">The sequence shown here is derived from an EMBL/GenBank/DDBJ whole genome shotgun (WGS) entry which is preliminary data.</text>
</comment>
<dbReference type="InterPro" id="IPR029061">
    <property type="entry name" value="THDP-binding"/>
</dbReference>
<evidence type="ECO:0000313" key="6">
    <source>
        <dbReference type="Proteomes" id="UP000436088"/>
    </source>
</evidence>
<feature type="domain" description="Thiamine pyrophosphate enzyme central" evidence="3">
    <location>
        <begin position="1"/>
        <end position="73"/>
    </location>
</feature>
<sequence>MLGMHGTVYANYAVDKSDLLLAFGARFDDRVTGNLEAFSNRAKIVHVDIDSVEIGKNKQPHLLVCSDVKLALKGMNRLLESKGANLKLDYSAWIEELNKQKVKYPLNYKTTGDDAIPPQYAVQLLDELTDGNVIVTTGVGEDMFCNSNKSHPYLGNPWNKSEIFPNMMKFADACGISSALVTKKEDLREAIRKMFETPRSYLLDVIVSHRQHVLPVIPSGRTFKNVITKGDGRTKY</sequence>
<dbReference type="Gene3D" id="3.40.50.1220">
    <property type="entry name" value="TPP-binding domain"/>
    <property type="match status" value="1"/>
</dbReference>
<dbReference type="EMBL" id="VEPZ02001229">
    <property type="protein sequence ID" value="KAE8685596.1"/>
    <property type="molecule type" value="Genomic_DNA"/>
</dbReference>
<dbReference type="GO" id="GO:0050660">
    <property type="term" value="F:flavin adenine dinucleotide binding"/>
    <property type="evidence" value="ECO:0007669"/>
    <property type="project" value="TreeGrafter"/>
</dbReference>
<dbReference type="Gene3D" id="3.40.50.970">
    <property type="match status" value="2"/>
</dbReference>
<dbReference type="GO" id="GO:0009097">
    <property type="term" value="P:isoleucine biosynthetic process"/>
    <property type="evidence" value="ECO:0007669"/>
    <property type="project" value="TreeGrafter"/>
</dbReference>
<evidence type="ECO:0000259" key="4">
    <source>
        <dbReference type="Pfam" id="PF02775"/>
    </source>
</evidence>
<proteinExistence type="inferred from homology"/>
<dbReference type="SUPFAM" id="SSF52518">
    <property type="entry name" value="Thiamin diphosphate-binding fold (THDP-binding)"/>
    <property type="match status" value="1"/>
</dbReference>
<reference evidence="5" key="1">
    <citation type="submission" date="2019-09" db="EMBL/GenBank/DDBJ databases">
        <title>Draft genome information of white flower Hibiscus syriacus.</title>
        <authorList>
            <person name="Kim Y.-M."/>
        </authorList>
    </citation>
    <scope>NUCLEOTIDE SEQUENCE [LARGE SCALE GENOMIC DNA]</scope>
    <source>
        <strain evidence="5">YM2019G1</strain>
    </source>
</reference>
<gene>
    <name evidence="5" type="ORF">F3Y22_tig00111095pilonHSYRG00190</name>
</gene>
<dbReference type="Pfam" id="PF02775">
    <property type="entry name" value="TPP_enzyme_C"/>
    <property type="match status" value="1"/>
</dbReference>